<dbReference type="OrthoDB" id="3233595at2759"/>
<dbReference type="EMBL" id="KN840580">
    <property type="protein sequence ID" value="KIP04267.1"/>
    <property type="molecule type" value="Genomic_DNA"/>
</dbReference>
<dbReference type="SUPFAM" id="SSF51735">
    <property type="entry name" value="NAD(P)-binding Rossmann-fold domains"/>
    <property type="match status" value="1"/>
</dbReference>
<name>A0A0C3S391_PHLG1</name>
<feature type="domain" description="Enoyl reductase (ER)" evidence="1">
    <location>
        <begin position="15"/>
        <end position="346"/>
    </location>
</feature>
<evidence type="ECO:0000313" key="3">
    <source>
        <dbReference type="Proteomes" id="UP000053257"/>
    </source>
</evidence>
<keyword evidence="3" id="KW-1185">Reference proteome</keyword>
<evidence type="ECO:0000313" key="2">
    <source>
        <dbReference type="EMBL" id="KIP04267.1"/>
    </source>
</evidence>
<sequence>MSTQQKALLLDKPKGDFSVGLKNIPEPASGEIQVQVHAAALNPVDWIVRALGIIITEYPAVVGYDAAGVITKLGEGVTNFAVGDKVISCGQANNRAGCFQQYAIAPADLAAKLPSNVSFDEGSTLPLTLSTAAVGLYGKKSAEGTSGAELYPPWEEGGKDKYAGEPIVIFGAGSNVGCHVVQLAKLSGFSLIIVTASKAKEVYLKSCGATHVIDRYTPTADMPAAVRSITNKPVKVVYDCVSQADTENAGYDLLASGGTLVIFPNFVMDKSKITPDKDVRIVNGNFHGPAQRDIGRKLYLSLTQMLEAGDIKPSSTIEVLPGGLAGIPKGLERLQTGKLTSAKFVARPQETA</sequence>
<proteinExistence type="predicted"/>
<dbReference type="InterPro" id="IPR036291">
    <property type="entry name" value="NAD(P)-bd_dom_sf"/>
</dbReference>
<dbReference type="InterPro" id="IPR013154">
    <property type="entry name" value="ADH-like_N"/>
</dbReference>
<protein>
    <recommendedName>
        <fullName evidence="1">Enoyl reductase (ER) domain-containing protein</fullName>
    </recommendedName>
</protein>
<dbReference type="Gene3D" id="3.40.50.720">
    <property type="entry name" value="NAD(P)-binding Rossmann-like Domain"/>
    <property type="match status" value="1"/>
</dbReference>
<gene>
    <name evidence="2" type="ORF">PHLGIDRAFT_202127</name>
</gene>
<dbReference type="Pfam" id="PF00107">
    <property type="entry name" value="ADH_zinc_N"/>
    <property type="match status" value="1"/>
</dbReference>
<dbReference type="PANTHER" id="PTHR45348:SF2">
    <property type="entry name" value="ZINC-TYPE ALCOHOL DEHYDROGENASE-LIKE PROTEIN C2E1P3.01"/>
    <property type="match status" value="1"/>
</dbReference>
<dbReference type="Pfam" id="PF08240">
    <property type="entry name" value="ADH_N"/>
    <property type="match status" value="1"/>
</dbReference>
<dbReference type="CDD" id="cd08249">
    <property type="entry name" value="enoyl_reductase_like"/>
    <property type="match status" value="1"/>
</dbReference>
<dbReference type="PANTHER" id="PTHR45348">
    <property type="entry name" value="HYPOTHETICAL OXIDOREDUCTASE (EUROFUNG)"/>
    <property type="match status" value="1"/>
</dbReference>
<dbReference type="AlphaFoldDB" id="A0A0C3S391"/>
<dbReference type="InterPro" id="IPR020843">
    <property type="entry name" value="ER"/>
</dbReference>
<dbReference type="SMART" id="SM00829">
    <property type="entry name" value="PKS_ER"/>
    <property type="match status" value="1"/>
</dbReference>
<dbReference type="STRING" id="745531.A0A0C3S391"/>
<dbReference type="InterPro" id="IPR047122">
    <property type="entry name" value="Trans-enoyl_RdTase-like"/>
</dbReference>
<organism evidence="2 3">
    <name type="scientific">Phlebiopsis gigantea (strain 11061_1 CR5-6)</name>
    <name type="common">White-rot fungus</name>
    <name type="synonym">Peniophora gigantea</name>
    <dbReference type="NCBI Taxonomy" id="745531"/>
    <lineage>
        <taxon>Eukaryota</taxon>
        <taxon>Fungi</taxon>
        <taxon>Dikarya</taxon>
        <taxon>Basidiomycota</taxon>
        <taxon>Agaricomycotina</taxon>
        <taxon>Agaricomycetes</taxon>
        <taxon>Polyporales</taxon>
        <taxon>Phanerochaetaceae</taxon>
        <taxon>Phlebiopsis</taxon>
    </lineage>
</organism>
<dbReference type="GO" id="GO:0016651">
    <property type="term" value="F:oxidoreductase activity, acting on NAD(P)H"/>
    <property type="evidence" value="ECO:0007669"/>
    <property type="project" value="InterPro"/>
</dbReference>
<dbReference type="InterPro" id="IPR011032">
    <property type="entry name" value="GroES-like_sf"/>
</dbReference>
<reference evidence="2 3" key="1">
    <citation type="journal article" date="2014" name="PLoS Genet.">
        <title>Analysis of the Phlebiopsis gigantea genome, transcriptome and secretome provides insight into its pioneer colonization strategies of wood.</title>
        <authorList>
            <person name="Hori C."/>
            <person name="Ishida T."/>
            <person name="Igarashi K."/>
            <person name="Samejima M."/>
            <person name="Suzuki H."/>
            <person name="Master E."/>
            <person name="Ferreira P."/>
            <person name="Ruiz-Duenas F.J."/>
            <person name="Held B."/>
            <person name="Canessa P."/>
            <person name="Larrondo L.F."/>
            <person name="Schmoll M."/>
            <person name="Druzhinina I.S."/>
            <person name="Kubicek C.P."/>
            <person name="Gaskell J.A."/>
            <person name="Kersten P."/>
            <person name="St John F."/>
            <person name="Glasner J."/>
            <person name="Sabat G."/>
            <person name="Splinter BonDurant S."/>
            <person name="Syed K."/>
            <person name="Yadav J."/>
            <person name="Mgbeahuruike A.C."/>
            <person name="Kovalchuk A."/>
            <person name="Asiegbu F.O."/>
            <person name="Lackner G."/>
            <person name="Hoffmeister D."/>
            <person name="Rencoret J."/>
            <person name="Gutierrez A."/>
            <person name="Sun H."/>
            <person name="Lindquist E."/>
            <person name="Barry K."/>
            <person name="Riley R."/>
            <person name="Grigoriev I.V."/>
            <person name="Henrissat B."/>
            <person name="Kues U."/>
            <person name="Berka R.M."/>
            <person name="Martinez A.T."/>
            <person name="Covert S.F."/>
            <person name="Blanchette R.A."/>
            <person name="Cullen D."/>
        </authorList>
    </citation>
    <scope>NUCLEOTIDE SEQUENCE [LARGE SCALE GENOMIC DNA]</scope>
    <source>
        <strain evidence="2 3">11061_1 CR5-6</strain>
    </source>
</reference>
<accession>A0A0C3S391</accession>
<dbReference type="SUPFAM" id="SSF50129">
    <property type="entry name" value="GroES-like"/>
    <property type="match status" value="1"/>
</dbReference>
<dbReference type="Proteomes" id="UP000053257">
    <property type="component" value="Unassembled WGS sequence"/>
</dbReference>
<dbReference type="Gene3D" id="3.90.180.10">
    <property type="entry name" value="Medium-chain alcohol dehydrogenases, catalytic domain"/>
    <property type="match status" value="1"/>
</dbReference>
<dbReference type="HOGENOM" id="CLU_026673_16_5_1"/>
<evidence type="ECO:0000259" key="1">
    <source>
        <dbReference type="SMART" id="SM00829"/>
    </source>
</evidence>
<dbReference type="InterPro" id="IPR013149">
    <property type="entry name" value="ADH-like_C"/>
</dbReference>